<dbReference type="Proteomes" id="UP000642014">
    <property type="component" value="Unassembled WGS sequence"/>
</dbReference>
<evidence type="ECO:0000313" key="2">
    <source>
        <dbReference type="EMBL" id="GGR15003.1"/>
    </source>
</evidence>
<protein>
    <recommendedName>
        <fullName evidence="6">Secreted protein</fullName>
    </recommendedName>
</protein>
<accession>A0AAV4KG79</accession>
<gene>
    <name evidence="3" type="ORF">CP977_29120</name>
    <name evidence="2" type="ORF">GCM10010497_16610</name>
</gene>
<evidence type="ECO:0000313" key="3">
    <source>
        <dbReference type="EMBL" id="QEV35737.1"/>
    </source>
</evidence>
<reference evidence="2 5" key="1">
    <citation type="journal article" date="2014" name="Int. J. Syst. Evol. Microbiol.">
        <title>Complete genome sequence of Corynebacterium casei LMG S-19264T (=DSM 44701T), isolated from a smear-ripened cheese.</title>
        <authorList>
            <consortium name="US DOE Joint Genome Institute (JGI-PGF)"/>
            <person name="Walter F."/>
            <person name="Albersmeier A."/>
            <person name="Kalinowski J."/>
            <person name="Ruckert C."/>
        </authorList>
    </citation>
    <scope>NUCLEOTIDE SEQUENCE [LARGE SCALE GENOMIC DNA]</scope>
    <source>
        <strain evidence="2 5">JCM 4205</strain>
    </source>
</reference>
<dbReference type="PROSITE" id="PS51257">
    <property type="entry name" value="PROKAR_LIPOPROTEIN"/>
    <property type="match status" value="1"/>
</dbReference>
<feature type="signal peptide" evidence="1">
    <location>
        <begin position="1"/>
        <end position="27"/>
    </location>
</feature>
<name>A0AAV4KG79_9ACTN</name>
<proteinExistence type="predicted"/>
<organism evidence="2 5">
    <name type="scientific">Streptomyces cinereoruber</name>
    <dbReference type="NCBI Taxonomy" id="67260"/>
    <lineage>
        <taxon>Bacteria</taxon>
        <taxon>Bacillati</taxon>
        <taxon>Actinomycetota</taxon>
        <taxon>Actinomycetes</taxon>
        <taxon>Kitasatosporales</taxon>
        <taxon>Streptomycetaceae</taxon>
        <taxon>Streptomyces</taxon>
    </lineage>
</organism>
<dbReference type="RefSeq" id="WP_104860350.1">
    <property type="nucleotide sequence ID" value="NZ_BMSJ01000002.1"/>
</dbReference>
<evidence type="ECO:0000313" key="5">
    <source>
        <dbReference type="Proteomes" id="UP000642014"/>
    </source>
</evidence>
<evidence type="ECO:0000256" key="1">
    <source>
        <dbReference type="SAM" id="SignalP"/>
    </source>
</evidence>
<evidence type="ECO:0008006" key="6">
    <source>
        <dbReference type="Google" id="ProtNLM"/>
    </source>
</evidence>
<keyword evidence="1" id="KW-0732">Signal</keyword>
<sequence>MTSARRISSVLAVAAAFSCLGASAASAAPAAGPLGPPINPVTELDSLAATGLPEEQAAQLPGIAEQLGGLNRIHDLQQLHQLTDLAAPVTGVLPAVSV</sequence>
<feature type="chain" id="PRO_5043506582" description="Secreted protein" evidence="1">
    <location>
        <begin position="28"/>
        <end position="98"/>
    </location>
</feature>
<reference evidence="2" key="3">
    <citation type="submission" date="2023-08" db="EMBL/GenBank/DDBJ databases">
        <authorList>
            <person name="Sun Q."/>
            <person name="Ohkuma M."/>
        </authorList>
    </citation>
    <scope>NUCLEOTIDE SEQUENCE</scope>
    <source>
        <strain evidence="2">JCM 4205</strain>
    </source>
</reference>
<dbReference type="Proteomes" id="UP000326029">
    <property type="component" value="Chromosome"/>
</dbReference>
<keyword evidence="4" id="KW-1185">Reference proteome</keyword>
<dbReference type="EMBL" id="BMSJ01000002">
    <property type="protein sequence ID" value="GGR15003.1"/>
    <property type="molecule type" value="Genomic_DNA"/>
</dbReference>
<dbReference type="AlphaFoldDB" id="A0AAV4KG79"/>
<dbReference type="GeneID" id="95457827"/>
<reference evidence="3 4" key="2">
    <citation type="submission" date="2017-09" db="EMBL/GenBank/DDBJ databases">
        <authorList>
            <person name="Lee N."/>
            <person name="Cho B.-K."/>
        </authorList>
    </citation>
    <scope>NUCLEOTIDE SEQUENCE [LARGE SCALE GENOMIC DNA]</scope>
    <source>
        <strain evidence="3 4">ATCC 19740</strain>
    </source>
</reference>
<dbReference type="EMBL" id="CP023693">
    <property type="protein sequence ID" value="QEV35737.1"/>
    <property type="molecule type" value="Genomic_DNA"/>
</dbReference>
<evidence type="ECO:0000313" key="4">
    <source>
        <dbReference type="Proteomes" id="UP000326029"/>
    </source>
</evidence>